<evidence type="ECO:0000313" key="1">
    <source>
        <dbReference type="EnsemblPlants" id="AVESA.00010b.r2.1CG0087450.1.CDS"/>
    </source>
</evidence>
<protein>
    <submittedName>
        <fullName evidence="1">Uncharacterized protein</fullName>
    </submittedName>
</protein>
<organism evidence="1 2">
    <name type="scientific">Avena sativa</name>
    <name type="common">Oat</name>
    <dbReference type="NCBI Taxonomy" id="4498"/>
    <lineage>
        <taxon>Eukaryota</taxon>
        <taxon>Viridiplantae</taxon>
        <taxon>Streptophyta</taxon>
        <taxon>Embryophyta</taxon>
        <taxon>Tracheophyta</taxon>
        <taxon>Spermatophyta</taxon>
        <taxon>Magnoliopsida</taxon>
        <taxon>Liliopsida</taxon>
        <taxon>Poales</taxon>
        <taxon>Poaceae</taxon>
        <taxon>BOP clade</taxon>
        <taxon>Pooideae</taxon>
        <taxon>Poodae</taxon>
        <taxon>Poeae</taxon>
        <taxon>Poeae Chloroplast Group 1 (Aveneae type)</taxon>
        <taxon>Aveninae</taxon>
        <taxon>Avena</taxon>
    </lineage>
</organism>
<evidence type="ECO:0000313" key="2">
    <source>
        <dbReference type="Proteomes" id="UP001732700"/>
    </source>
</evidence>
<dbReference type="Proteomes" id="UP001732700">
    <property type="component" value="Chromosome 1C"/>
</dbReference>
<reference evidence="1" key="2">
    <citation type="submission" date="2025-09" db="UniProtKB">
        <authorList>
            <consortium name="EnsemblPlants"/>
        </authorList>
    </citation>
    <scope>IDENTIFICATION</scope>
</reference>
<dbReference type="EnsemblPlants" id="AVESA.00010b.r2.1CG0087450.1">
    <property type="protein sequence ID" value="AVESA.00010b.r2.1CG0087450.1.CDS"/>
    <property type="gene ID" value="AVESA.00010b.r2.1CG0087450"/>
</dbReference>
<proteinExistence type="predicted"/>
<reference evidence="1" key="1">
    <citation type="submission" date="2021-05" db="EMBL/GenBank/DDBJ databases">
        <authorList>
            <person name="Scholz U."/>
            <person name="Mascher M."/>
            <person name="Fiebig A."/>
        </authorList>
    </citation>
    <scope>NUCLEOTIDE SEQUENCE [LARGE SCALE GENOMIC DNA]</scope>
</reference>
<keyword evidence="2" id="KW-1185">Reference proteome</keyword>
<name>A0ACD5TMY8_AVESA</name>
<accession>A0ACD5TMY8</accession>
<sequence>MGQCYAKNVHADGDGGVGGGGTTTISVSAAAGEEEAVGERATAGGRRSGRPSPAGTPRRRAGATPARTSAAGSPWASSPLPEGIAPSPATSASTPRRFFRRPFPPPSPAKHIKASLARRLGRRSPAAAGAKPPLEAQAPIPEHGGGGGEVERELDKSFGYDRSFAAKYELGKEVGRGHFGHTCLARARKGDIRGQVLAVKVISKAKMTTAISIEDVRREVKILKALSGHSNLVKFYDACEDGLNVYIIMELCEGGELLDRILSRGGRYTEEDAKVIIEQILSVVAFCHLQGVVHRDLKPENFLFSTRDEHSPMKLIDFGLSDFIRPDERLNDIVGSAYYVAPEVLHRSYSTEADMWSIGVITYILLCGSRPFWARTESGIFRSVLRADPNFDDSPWASISPEAKDFVKRLLNKDYRKRMTAAQALSHPWLRDECRPIPLDMLVFKLVKAYLRSTPFKRAALKALSRAITEDELIYIRTQYSLLQPSSKDGRICIENFRMSLVENSTDAMKESKALDILSALEPLAYRRMDFEEFLAATISPYQLEASSRWEEIASTAFECFEQEGNRVITIEELAQEMNLSSAAYSIVRDWIRPSDGKLSFIGYTKFLHGLTMRSSNARRHQ</sequence>